<reference evidence="1" key="1">
    <citation type="journal article" date="2021" name="Sci. Adv.">
        <title>The American lobster genome reveals insights on longevity, neural, and immune adaptations.</title>
        <authorList>
            <person name="Polinski J.M."/>
            <person name="Zimin A.V."/>
            <person name="Clark K.F."/>
            <person name="Kohn A.B."/>
            <person name="Sadowski N."/>
            <person name="Timp W."/>
            <person name="Ptitsyn A."/>
            <person name="Khanna P."/>
            <person name="Romanova D.Y."/>
            <person name="Williams P."/>
            <person name="Greenwood S.J."/>
            <person name="Moroz L.L."/>
            <person name="Walt D.R."/>
            <person name="Bodnar A.G."/>
        </authorList>
    </citation>
    <scope>NUCLEOTIDE SEQUENCE</scope>
    <source>
        <strain evidence="1">GMGI-L3</strain>
    </source>
</reference>
<organism evidence="1 2">
    <name type="scientific">Homarus americanus</name>
    <name type="common">American lobster</name>
    <dbReference type="NCBI Taxonomy" id="6706"/>
    <lineage>
        <taxon>Eukaryota</taxon>
        <taxon>Metazoa</taxon>
        <taxon>Ecdysozoa</taxon>
        <taxon>Arthropoda</taxon>
        <taxon>Crustacea</taxon>
        <taxon>Multicrustacea</taxon>
        <taxon>Malacostraca</taxon>
        <taxon>Eumalacostraca</taxon>
        <taxon>Eucarida</taxon>
        <taxon>Decapoda</taxon>
        <taxon>Pleocyemata</taxon>
        <taxon>Astacidea</taxon>
        <taxon>Nephropoidea</taxon>
        <taxon>Nephropidae</taxon>
        <taxon>Homarus</taxon>
    </lineage>
</organism>
<feature type="non-terminal residue" evidence="1">
    <location>
        <position position="142"/>
    </location>
</feature>
<keyword evidence="2" id="KW-1185">Reference proteome</keyword>
<evidence type="ECO:0000313" key="2">
    <source>
        <dbReference type="Proteomes" id="UP000747542"/>
    </source>
</evidence>
<proteinExistence type="predicted"/>
<name>A0A8J5JMN2_HOMAM</name>
<dbReference type="Proteomes" id="UP000747542">
    <property type="component" value="Unassembled WGS sequence"/>
</dbReference>
<accession>A0A8J5JMN2</accession>
<dbReference type="EMBL" id="JAHLQT010035455">
    <property type="protein sequence ID" value="KAG7158350.1"/>
    <property type="molecule type" value="Genomic_DNA"/>
</dbReference>
<dbReference type="AlphaFoldDB" id="A0A8J5JMN2"/>
<evidence type="ECO:0000313" key="1">
    <source>
        <dbReference type="EMBL" id="KAG7158350.1"/>
    </source>
</evidence>
<sequence>GPPPVEVRGGEESVTSAFINMRSFYEVGNMDLVEILTLTKVTRSVVKVDSWEEARVALHIPADLLTRHEHYSQNTTTGLTGYAQLVKCVSGDVCLECDLHAKFESGMTVCCYGCPSQPHLTFSGGRGYCACFYLAEPPNAEG</sequence>
<comment type="caution">
    <text evidence="1">The sequence shown here is derived from an EMBL/GenBank/DDBJ whole genome shotgun (WGS) entry which is preliminary data.</text>
</comment>
<gene>
    <name evidence="1" type="ORF">Hamer_G021625</name>
</gene>
<protein>
    <submittedName>
        <fullName evidence="1">Uncharacterized protein</fullName>
    </submittedName>
</protein>